<dbReference type="PANTHER" id="PTHR43790:SF4">
    <property type="entry name" value="GUANOSINE IMPORT ATP-BINDING PROTEIN NUPO"/>
    <property type="match status" value="1"/>
</dbReference>
<dbReference type="PROSITE" id="PS00211">
    <property type="entry name" value="ABC_TRANSPORTER_1"/>
    <property type="match status" value="1"/>
</dbReference>
<evidence type="ECO:0000259" key="7">
    <source>
        <dbReference type="PROSITE" id="PS50893"/>
    </source>
</evidence>
<evidence type="ECO:0000313" key="9">
    <source>
        <dbReference type="Proteomes" id="UP000295509"/>
    </source>
</evidence>
<dbReference type="InterPro" id="IPR027417">
    <property type="entry name" value="P-loop_NTPase"/>
</dbReference>
<evidence type="ECO:0000256" key="5">
    <source>
        <dbReference type="ARBA" id="ARBA00022741"/>
    </source>
</evidence>
<feature type="domain" description="ABC transporter" evidence="7">
    <location>
        <begin position="24"/>
        <end position="259"/>
    </location>
</feature>
<dbReference type="CDD" id="cd03215">
    <property type="entry name" value="ABC_Carb_Monos_II"/>
    <property type="match status" value="1"/>
</dbReference>
<name>A0A4R8LGM3_9BURK</name>
<dbReference type="PROSITE" id="PS50893">
    <property type="entry name" value="ABC_TRANSPORTER_2"/>
    <property type="match status" value="2"/>
</dbReference>
<keyword evidence="1" id="KW-1003">Cell membrane</keyword>
<dbReference type="GO" id="GO:0005524">
    <property type="term" value="F:ATP binding"/>
    <property type="evidence" value="ECO:0007669"/>
    <property type="project" value="UniProtKB-KW"/>
</dbReference>
<keyword evidence="3" id="KW-0762">Sugar transport</keyword>
<dbReference type="CDD" id="cd03216">
    <property type="entry name" value="ABC_Carb_Monos_I"/>
    <property type="match status" value="1"/>
</dbReference>
<dbReference type="SUPFAM" id="SSF52540">
    <property type="entry name" value="P-loop containing nucleoside triphosphate hydrolases"/>
    <property type="match status" value="2"/>
</dbReference>
<feature type="domain" description="ABC transporter" evidence="7">
    <location>
        <begin position="279"/>
        <end position="523"/>
    </location>
</feature>
<dbReference type="Proteomes" id="UP000295509">
    <property type="component" value="Unassembled WGS sequence"/>
</dbReference>
<comment type="caution">
    <text evidence="8">The sequence shown here is derived from an EMBL/GenBank/DDBJ whole genome shotgun (WGS) entry which is preliminary data.</text>
</comment>
<dbReference type="PANTHER" id="PTHR43790">
    <property type="entry name" value="CARBOHYDRATE TRANSPORT ATP-BINDING PROTEIN MG119-RELATED"/>
    <property type="match status" value="1"/>
</dbReference>
<evidence type="ECO:0000256" key="3">
    <source>
        <dbReference type="ARBA" id="ARBA00022597"/>
    </source>
</evidence>
<keyword evidence="9" id="KW-1185">Reference proteome</keyword>
<dbReference type="AlphaFoldDB" id="A0A4R8LGM3"/>
<keyword evidence="5" id="KW-0547">Nucleotide-binding</keyword>
<evidence type="ECO:0000313" key="8">
    <source>
        <dbReference type="EMBL" id="TDY42283.1"/>
    </source>
</evidence>
<keyword evidence="2" id="KW-0997">Cell inner membrane</keyword>
<dbReference type="EMBL" id="SORE01000022">
    <property type="protein sequence ID" value="TDY42283.1"/>
    <property type="molecule type" value="Genomic_DNA"/>
</dbReference>
<dbReference type="InterPro" id="IPR003439">
    <property type="entry name" value="ABC_transporter-like_ATP-bd"/>
</dbReference>
<dbReference type="InterPro" id="IPR050107">
    <property type="entry name" value="ABC_carbohydrate_import_ATPase"/>
</dbReference>
<organism evidence="8 9">
    <name type="scientific">Paraburkholderia rhizosphaerae</name>
    <dbReference type="NCBI Taxonomy" id="480658"/>
    <lineage>
        <taxon>Bacteria</taxon>
        <taxon>Pseudomonadati</taxon>
        <taxon>Pseudomonadota</taxon>
        <taxon>Betaproteobacteria</taxon>
        <taxon>Burkholderiales</taxon>
        <taxon>Burkholderiaceae</taxon>
        <taxon>Paraburkholderia</taxon>
    </lineage>
</organism>
<evidence type="ECO:0000256" key="6">
    <source>
        <dbReference type="ARBA" id="ARBA00022840"/>
    </source>
</evidence>
<dbReference type="Pfam" id="PF00005">
    <property type="entry name" value="ABC_tran"/>
    <property type="match status" value="2"/>
</dbReference>
<gene>
    <name evidence="8" type="ORF">BX592_12292</name>
</gene>
<sequence>MTLLSAVPSTPHVGGRSARAGLALETVGMSKHFGAHVALDDVSIKVRAGTIHALLGENGAGKSTLVKCIMGEHRPTRGQILLDNREVTIDGIRDAHRRGMGMVYQHFTLVPSLTAAENLVMARADVPALIDWRAEKATLHAFLERMPFGLPLDRPVASFAAGERQKLEILKQLYLARRLLILDEPTSALTPAEADQVLSLLRSLTRSEGLTVIMISHKFREVMQYADEVSVLRRGKLAGAGMVGELSVDAMSRMMVGDATLREAAPRHRWDFAVQPVALALERVSADDDDGVPAVRDVSVTVRAGEVVGIAGVSGNGQAELVEVLSGQRQASGGRLFVDGRAYQPQRAQMRAGKVFCLPEEPLRNAAVAHMSVAENIAFRVFDQPGLRAPGGWLSPARIRRYAQRLIAAYRVKTASPDEPISNLSGGNVQRAILSRELSGDVDVLIVANPCFGLDFASAAEIRARIVEQRNRGAAVLLISEDLDEIVELADRIVVMSEGRIVYDAPAQQTDQPTIARAMAGEVAVAVEAR</sequence>
<keyword evidence="2" id="KW-0472">Membrane</keyword>
<dbReference type="GO" id="GO:0016887">
    <property type="term" value="F:ATP hydrolysis activity"/>
    <property type="evidence" value="ECO:0007669"/>
    <property type="project" value="InterPro"/>
</dbReference>
<keyword evidence="4" id="KW-0677">Repeat</keyword>
<evidence type="ECO:0000256" key="4">
    <source>
        <dbReference type="ARBA" id="ARBA00022737"/>
    </source>
</evidence>
<accession>A0A4R8LGM3</accession>
<reference evidence="8 9" key="1">
    <citation type="submission" date="2019-03" db="EMBL/GenBank/DDBJ databases">
        <title>Genomic Encyclopedia of Type Strains, Phase III (KMG-III): the genomes of soil and plant-associated and newly described type strains.</title>
        <authorList>
            <person name="Whitman W."/>
        </authorList>
    </citation>
    <scope>NUCLEOTIDE SEQUENCE [LARGE SCALE GENOMIC DNA]</scope>
    <source>
        <strain evidence="8 9">LMG 29544</strain>
    </source>
</reference>
<dbReference type="SMART" id="SM00382">
    <property type="entry name" value="AAA"/>
    <property type="match status" value="1"/>
</dbReference>
<evidence type="ECO:0000256" key="1">
    <source>
        <dbReference type="ARBA" id="ARBA00022475"/>
    </source>
</evidence>
<dbReference type="InterPro" id="IPR003593">
    <property type="entry name" value="AAA+_ATPase"/>
</dbReference>
<protein>
    <submittedName>
        <fullName evidence="8">Nucleoside ABC transporter ATP-binding protein</fullName>
    </submittedName>
</protein>
<keyword evidence="6 8" id="KW-0067">ATP-binding</keyword>
<dbReference type="InterPro" id="IPR017871">
    <property type="entry name" value="ABC_transporter-like_CS"/>
</dbReference>
<proteinExistence type="predicted"/>
<dbReference type="Gene3D" id="3.40.50.300">
    <property type="entry name" value="P-loop containing nucleotide triphosphate hydrolases"/>
    <property type="match status" value="2"/>
</dbReference>
<keyword evidence="3" id="KW-0813">Transport</keyword>
<evidence type="ECO:0000256" key="2">
    <source>
        <dbReference type="ARBA" id="ARBA00022519"/>
    </source>
</evidence>